<organism evidence="2 3">
    <name type="scientific">Puccinia graminis f. sp. tritici</name>
    <dbReference type="NCBI Taxonomy" id="56615"/>
    <lineage>
        <taxon>Eukaryota</taxon>
        <taxon>Fungi</taxon>
        <taxon>Dikarya</taxon>
        <taxon>Basidiomycota</taxon>
        <taxon>Pucciniomycotina</taxon>
        <taxon>Pucciniomycetes</taxon>
        <taxon>Pucciniales</taxon>
        <taxon>Pucciniaceae</taxon>
        <taxon>Puccinia</taxon>
    </lineage>
</organism>
<reference evidence="2 3" key="1">
    <citation type="submission" date="2019-05" db="EMBL/GenBank/DDBJ databases">
        <title>Emergence of the Ug99 lineage of the wheat stem rust pathogen through somatic hybridization.</title>
        <authorList>
            <person name="Li F."/>
            <person name="Upadhyaya N.M."/>
            <person name="Sperschneider J."/>
            <person name="Matny O."/>
            <person name="Nguyen-Phuc H."/>
            <person name="Mago R."/>
            <person name="Raley C."/>
            <person name="Miller M.E."/>
            <person name="Silverstein K.A.T."/>
            <person name="Henningsen E."/>
            <person name="Hirsch C.D."/>
            <person name="Visser B."/>
            <person name="Pretorius Z.A."/>
            <person name="Steffenson B.J."/>
            <person name="Schwessinger B."/>
            <person name="Dodds P.N."/>
            <person name="Figueroa M."/>
        </authorList>
    </citation>
    <scope>NUCLEOTIDE SEQUENCE [LARGE SCALE GENOMIC DNA]</scope>
    <source>
        <strain evidence="2 3">Ug99</strain>
    </source>
</reference>
<evidence type="ECO:0000313" key="2">
    <source>
        <dbReference type="EMBL" id="KAA1135706.1"/>
    </source>
</evidence>
<protein>
    <submittedName>
        <fullName evidence="2">Uncharacterized protein</fullName>
    </submittedName>
</protein>
<comment type="caution">
    <text evidence="2">The sequence shown here is derived from an EMBL/GenBank/DDBJ whole genome shotgun (WGS) entry which is preliminary data.</text>
</comment>
<dbReference type="EMBL" id="VDEP01000037">
    <property type="protein sequence ID" value="KAA1135706.1"/>
    <property type="molecule type" value="Genomic_DNA"/>
</dbReference>
<name>A0A5B0SCC9_PUCGR</name>
<feature type="region of interest" description="Disordered" evidence="1">
    <location>
        <begin position="38"/>
        <end position="57"/>
    </location>
</feature>
<evidence type="ECO:0000256" key="1">
    <source>
        <dbReference type="SAM" id="MobiDB-lite"/>
    </source>
</evidence>
<sequence length="91" mass="10135">MRLPRVGQQTRTSNPGFLTYTLTRPMQMLLSSKSTKIGTPKKVIHPSSPKGMPRTMADMPQFTASLTTHDVIYDICELSPTSVAISWLKKV</sequence>
<dbReference type="Proteomes" id="UP000325313">
    <property type="component" value="Unassembled WGS sequence"/>
</dbReference>
<dbReference type="AlphaFoldDB" id="A0A5B0SCC9"/>
<proteinExistence type="predicted"/>
<accession>A0A5B0SCC9</accession>
<gene>
    <name evidence="2" type="ORF">PGTUg99_009079</name>
</gene>
<evidence type="ECO:0000313" key="3">
    <source>
        <dbReference type="Proteomes" id="UP000325313"/>
    </source>
</evidence>